<accession>A0AAV1PXV4</accession>
<keyword evidence="1" id="KW-0812">Transmembrane</keyword>
<keyword evidence="1" id="KW-0472">Membrane</keyword>
<feature type="transmembrane region" description="Helical" evidence="1">
    <location>
        <begin position="95"/>
        <end position="119"/>
    </location>
</feature>
<keyword evidence="1" id="KW-1133">Transmembrane helix</keyword>
<protein>
    <submittedName>
        <fullName evidence="2">Uncharacterized protein LOC122995085 isoform X1</fullName>
    </submittedName>
</protein>
<organism evidence="2 3">
    <name type="scientific">Scomber scombrus</name>
    <name type="common">Atlantic mackerel</name>
    <name type="synonym">Scomber vernalis</name>
    <dbReference type="NCBI Taxonomy" id="13677"/>
    <lineage>
        <taxon>Eukaryota</taxon>
        <taxon>Metazoa</taxon>
        <taxon>Chordata</taxon>
        <taxon>Craniata</taxon>
        <taxon>Vertebrata</taxon>
        <taxon>Euteleostomi</taxon>
        <taxon>Actinopterygii</taxon>
        <taxon>Neopterygii</taxon>
        <taxon>Teleostei</taxon>
        <taxon>Neoteleostei</taxon>
        <taxon>Acanthomorphata</taxon>
        <taxon>Pelagiaria</taxon>
        <taxon>Scombriformes</taxon>
        <taxon>Scombridae</taxon>
        <taxon>Scomber</taxon>
    </lineage>
</organism>
<gene>
    <name evidence="2" type="ORF">FSCOSCO3_A026951</name>
</gene>
<proteinExistence type="predicted"/>
<sequence>MEVSCSSEGDEVQFILSLDDHLLMQTRTHIQSQRNWKGDTQFLTTDKQEKANILIVSISLYGQLTGNMTCQVWNNVSRDEKMIHLKSCKDSVSCVLAVTVAVIASVAILLLLMALCVGLKHIHKKKTLPMTVNEGNSDNEIIYSDVR</sequence>
<keyword evidence="3" id="KW-1185">Reference proteome</keyword>
<evidence type="ECO:0000313" key="3">
    <source>
        <dbReference type="Proteomes" id="UP001314229"/>
    </source>
</evidence>
<evidence type="ECO:0000256" key="1">
    <source>
        <dbReference type="SAM" id="Phobius"/>
    </source>
</evidence>
<feature type="non-terminal residue" evidence="2">
    <location>
        <position position="147"/>
    </location>
</feature>
<dbReference type="AlphaFoldDB" id="A0AAV1PXV4"/>
<name>A0AAV1PXV4_SCOSC</name>
<evidence type="ECO:0000313" key="2">
    <source>
        <dbReference type="EMBL" id="CAK6976284.1"/>
    </source>
</evidence>
<dbReference type="EMBL" id="CAWUFR010000343">
    <property type="protein sequence ID" value="CAK6976284.1"/>
    <property type="molecule type" value="Genomic_DNA"/>
</dbReference>
<reference evidence="2 3" key="1">
    <citation type="submission" date="2024-01" db="EMBL/GenBank/DDBJ databases">
        <authorList>
            <person name="Alioto T."/>
            <person name="Alioto T."/>
            <person name="Gomez Garrido J."/>
        </authorList>
    </citation>
    <scope>NUCLEOTIDE SEQUENCE [LARGE SCALE GENOMIC DNA]</scope>
</reference>
<comment type="caution">
    <text evidence="2">The sequence shown here is derived from an EMBL/GenBank/DDBJ whole genome shotgun (WGS) entry which is preliminary data.</text>
</comment>
<dbReference type="Proteomes" id="UP001314229">
    <property type="component" value="Unassembled WGS sequence"/>
</dbReference>